<keyword evidence="13" id="KW-0472">Membrane</keyword>
<keyword evidence="5" id="KW-0633">Potassium transport</keyword>
<keyword evidence="4" id="KW-1003">Cell membrane</keyword>
<dbReference type="GO" id="GO:1990573">
    <property type="term" value="P:potassium ion import across plasma membrane"/>
    <property type="evidence" value="ECO:0007669"/>
    <property type="project" value="TreeGrafter"/>
</dbReference>
<evidence type="ECO:0000256" key="1">
    <source>
        <dbReference type="ARBA" id="ARBA00004401"/>
    </source>
</evidence>
<dbReference type="GO" id="GO:0001671">
    <property type="term" value="F:ATPase activator activity"/>
    <property type="evidence" value="ECO:0007669"/>
    <property type="project" value="TreeGrafter"/>
</dbReference>
<keyword evidence="19" id="KW-1185">Reference proteome</keyword>
<comment type="subcellular location">
    <subcellularLocation>
        <location evidence="1">Cell membrane</location>
        <topology evidence="1">Single-pass type II membrane protein</topology>
    </subcellularLocation>
</comment>
<dbReference type="GO" id="GO:0006883">
    <property type="term" value="P:intracellular sodium ion homeostasis"/>
    <property type="evidence" value="ECO:0007669"/>
    <property type="project" value="TreeGrafter"/>
</dbReference>
<keyword evidence="11" id="KW-0915">Sodium</keyword>
<dbReference type="InterPro" id="IPR000402">
    <property type="entry name" value="Na/K_ATPase_sub_beta"/>
</dbReference>
<keyword evidence="16" id="KW-0739">Sodium transport</keyword>
<keyword evidence="6" id="KW-0740">Sodium/potassium transport</keyword>
<evidence type="ECO:0000256" key="9">
    <source>
        <dbReference type="ARBA" id="ARBA00022968"/>
    </source>
</evidence>
<reference evidence="18" key="2">
    <citation type="submission" date="2025-09" db="UniProtKB">
        <authorList>
            <consortium name="Ensembl"/>
        </authorList>
    </citation>
    <scope>IDENTIFICATION</scope>
</reference>
<evidence type="ECO:0000256" key="15">
    <source>
        <dbReference type="ARBA" id="ARBA00023180"/>
    </source>
</evidence>
<keyword evidence="7" id="KW-0812">Transmembrane</keyword>
<evidence type="ECO:0000256" key="11">
    <source>
        <dbReference type="ARBA" id="ARBA00023053"/>
    </source>
</evidence>
<reference evidence="18" key="1">
    <citation type="submission" date="2025-08" db="UniProtKB">
        <authorList>
            <consortium name="Ensembl"/>
        </authorList>
    </citation>
    <scope>IDENTIFICATION</scope>
</reference>
<evidence type="ECO:0000256" key="6">
    <source>
        <dbReference type="ARBA" id="ARBA00022607"/>
    </source>
</evidence>
<dbReference type="Gene3D" id="2.60.40.1660">
    <property type="entry name" value="Na, k-atpase alpha subunit"/>
    <property type="match status" value="1"/>
</dbReference>
<dbReference type="AlphaFoldDB" id="A0A8C7K6F2"/>
<evidence type="ECO:0000313" key="18">
    <source>
        <dbReference type="Ensembl" id="ENSOKIP00005092828.1"/>
    </source>
</evidence>
<evidence type="ECO:0000256" key="8">
    <source>
        <dbReference type="ARBA" id="ARBA00022958"/>
    </source>
</evidence>
<dbReference type="Pfam" id="PF00287">
    <property type="entry name" value="Na_K-ATPase"/>
    <property type="match status" value="1"/>
</dbReference>
<proteinExistence type="inferred from homology"/>
<organism evidence="18 19">
    <name type="scientific">Oncorhynchus kisutch</name>
    <name type="common">Coho salmon</name>
    <name type="synonym">Salmo kisutch</name>
    <dbReference type="NCBI Taxonomy" id="8019"/>
    <lineage>
        <taxon>Eukaryota</taxon>
        <taxon>Metazoa</taxon>
        <taxon>Chordata</taxon>
        <taxon>Craniata</taxon>
        <taxon>Vertebrata</taxon>
        <taxon>Euteleostomi</taxon>
        <taxon>Actinopterygii</taxon>
        <taxon>Neopterygii</taxon>
        <taxon>Teleostei</taxon>
        <taxon>Protacanthopterygii</taxon>
        <taxon>Salmoniformes</taxon>
        <taxon>Salmonidae</taxon>
        <taxon>Salmoninae</taxon>
        <taxon>Oncorhynchus</taxon>
    </lineage>
</organism>
<keyword evidence="14" id="KW-1015">Disulfide bond</keyword>
<evidence type="ECO:0000256" key="2">
    <source>
        <dbReference type="ARBA" id="ARBA00005876"/>
    </source>
</evidence>
<evidence type="ECO:0000313" key="19">
    <source>
        <dbReference type="Proteomes" id="UP000694557"/>
    </source>
</evidence>
<evidence type="ECO:0000256" key="7">
    <source>
        <dbReference type="ARBA" id="ARBA00022692"/>
    </source>
</evidence>
<dbReference type="GO" id="GO:0030007">
    <property type="term" value="P:intracellular potassium ion homeostasis"/>
    <property type="evidence" value="ECO:0007669"/>
    <property type="project" value="TreeGrafter"/>
</dbReference>
<accession>A0A8C7K6F2</accession>
<dbReference type="PROSITE" id="PS00391">
    <property type="entry name" value="ATPASE_NA_K_BETA_2"/>
    <property type="match status" value="1"/>
</dbReference>
<evidence type="ECO:0000256" key="14">
    <source>
        <dbReference type="ARBA" id="ARBA00023157"/>
    </source>
</evidence>
<evidence type="ECO:0000256" key="13">
    <source>
        <dbReference type="ARBA" id="ARBA00023136"/>
    </source>
</evidence>
<evidence type="ECO:0000256" key="17">
    <source>
        <dbReference type="SAM" id="MobiDB-lite"/>
    </source>
</evidence>
<dbReference type="GeneTree" id="ENSGT01030000234579"/>
<evidence type="ECO:0000256" key="5">
    <source>
        <dbReference type="ARBA" id="ARBA00022538"/>
    </source>
</evidence>
<dbReference type="InterPro" id="IPR038702">
    <property type="entry name" value="Na/K_ATPase_sub_beta_sf"/>
</dbReference>
<dbReference type="Proteomes" id="UP000694557">
    <property type="component" value="Unassembled WGS sequence"/>
</dbReference>
<dbReference type="GO" id="GO:0036376">
    <property type="term" value="P:sodium ion export across plasma membrane"/>
    <property type="evidence" value="ECO:0007669"/>
    <property type="project" value="TreeGrafter"/>
</dbReference>
<dbReference type="PANTHER" id="PTHR11523">
    <property type="entry name" value="SODIUM/POTASSIUM-DEPENDENT ATPASE BETA SUBUNIT"/>
    <property type="match status" value="1"/>
</dbReference>
<evidence type="ECO:0000256" key="3">
    <source>
        <dbReference type="ARBA" id="ARBA00022448"/>
    </source>
</evidence>
<sequence length="180" mass="20660">MYDETNSGTMKYEDCGEQPEDYKNRGDLESDVGIRKACRFQRSWLGPCSGMEDRDFGFKEGKPCLIVKLNRIVNFRPRPPSSNESIPEGAQTKVQPNVMPPSSREEDAGKMGEVKYYGIGEGFPLQYYPYYYKAMALQFVNLTMNTELRIECRAYGENIGYSEKDKFQGKFDVKFTVTNL</sequence>
<dbReference type="Ensembl" id="ENSOKIT00005099170.1">
    <property type="protein sequence ID" value="ENSOKIP00005092828.1"/>
    <property type="gene ID" value="ENSOKIG00005040443.1"/>
</dbReference>
<evidence type="ECO:0000256" key="4">
    <source>
        <dbReference type="ARBA" id="ARBA00022475"/>
    </source>
</evidence>
<keyword evidence="8" id="KW-0630">Potassium</keyword>
<feature type="region of interest" description="Disordered" evidence="17">
    <location>
        <begin position="77"/>
        <end position="107"/>
    </location>
</feature>
<keyword evidence="15" id="KW-0325">Glycoprotein</keyword>
<dbReference type="GO" id="GO:0005890">
    <property type="term" value="C:sodium:potassium-exchanging ATPase complex"/>
    <property type="evidence" value="ECO:0007669"/>
    <property type="project" value="InterPro"/>
</dbReference>
<comment type="similarity">
    <text evidence="2">Belongs to the X(+)/potassium ATPases subunit beta family.</text>
</comment>
<keyword evidence="9" id="KW-0735">Signal-anchor</keyword>
<keyword evidence="12" id="KW-0406">Ion transport</keyword>
<keyword evidence="10" id="KW-1133">Transmembrane helix</keyword>
<protein>
    <recommendedName>
        <fullName evidence="20">Sodium/potassium-transporting ATPase subunit beta</fullName>
    </recommendedName>
</protein>
<name>A0A8C7K6F2_ONCKI</name>
<feature type="region of interest" description="Disordered" evidence="17">
    <location>
        <begin position="1"/>
        <end position="27"/>
    </location>
</feature>
<evidence type="ECO:0000256" key="16">
    <source>
        <dbReference type="ARBA" id="ARBA00023201"/>
    </source>
</evidence>
<evidence type="ECO:0000256" key="12">
    <source>
        <dbReference type="ARBA" id="ARBA00023065"/>
    </source>
</evidence>
<keyword evidence="3" id="KW-0813">Transport</keyword>
<dbReference type="PANTHER" id="PTHR11523:SF10">
    <property type="entry name" value="SODIUM_POTASSIUM-TRANSPORTING ATPASE SUBUNIT BETA-1"/>
    <property type="match status" value="1"/>
</dbReference>
<evidence type="ECO:0000256" key="10">
    <source>
        <dbReference type="ARBA" id="ARBA00022989"/>
    </source>
</evidence>
<evidence type="ECO:0008006" key="20">
    <source>
        <dbReference type="Google" id="ProtNLM"/>
    </source>
</evidence>